<feature type="transmembrane region" description="Helical" evidence="1">
    <location>
        <begin position="16"/>
        <end position="39"/>
    </location>
</feature>
<name>A0A544W0G0_9MYCO</name>
<keyword evidence="3" id="KW-1185">Reference proteome</keyword>
<comment type="caution">
    <text evidence="2">The sequence shown here is derived from an EMBL/GenBank/DDBJ whole genome shotgun (WGS) entry which is preliminary data.</text>
</comment>
<keyword evidence="1" id="KW-0472">Membrane</keyword>
<dbReference type="AlphaFoldDB" id="A0A544W0G0"/>
<reference evidence="2 3" key="1">
    <citation type="submission" date="2018-10" db="EMBL/GenBank/DDBJ databases">
        <title>Draft genome of Mycobacterium hodleri strain B.</title>
        <authorList>
            <person name="Amande T.J."/>
            <person name="Mcgenity T.J."/>
        </authorList>
    </citation>
    <scope>NUCLEOTIDE SEQUENCE [LARGE SCALE GENOMIC DNA]</scope>
    <source>
        <strain evidence="2 3">B</strain>
    </source>
</reference>
<dbReference type="EMBL" id="VIFX01000018">
    <property type="protein sequence ID" value="TQR85700.1"/>
    <property type="molecule type" value="Genomic_DNA"/>
</dbReference>
<accession>A0A544W0G0</accession>
<keyword evidence="1" id="KW-0812">Transmembrane</keyword>
<proteinExistence type="predicted"/>
<evidence type="ECO:0000313" key="2">
    <source>
        <dbReference type="EMBL" id="TQR85700.1"/>
    </source>
</evidence>
<dbReference type="Proteomes" id="UP000315759">
    <property type="component" value="Unassembled WGS sequence"/>
</dbReference>
<evidence type="ECO:0000313" key="3">
    <source>
        <dbReference type="Proteomes" id="UP000315759"/>
    </source>
</evidence>
<gene>
    <name evidence="2" type="ORF">D8S82_15305</name>
</gene>
<sequence length="97" mass="10782">MYWYGHDMGWWGYVDVALLMAVFWILVIGSLAALVKYLFASGSAKGRTTREPGSPAEVLAVRFARGEIDESEYRERVAVLGECGRHPEGSTDRLSAK</sequence>
<protein>
    <submittedName>
        <fullName evidence="2">SHOCT domain-containing protein</fullName>
    </submittedName>
</protein>
<organism evidence="2 3">
    <name type="scientific">Mycolicibacterium hodleri</name>
    <dbReference type="NCBI Taxonomy" id="49897"/>
    <lineage>
        <taxon>Bacteria</taxon>
        <taxon>Bacillati</taxon>
        <taxon>Actinomycetota</taxon>
        <taxon>Actinomycetes</taxon>
        <taxon>Mycobacteriales</taxon>
        <taxon>Mycobacteriaceae</taxon>
        <taxon>Mycolicibacterium</taxon>
    </lineage>
</organism>
<evidence type="ECO:0000256" key="1">
    <source>
        <dbReference type="SAM" id="Phobius"/>
    </source>
</evidence>
<keyword evidence="1" id="KW-1133">Transmembrane helix</keyword>